<evidence type="ECO:0000256" key="1">
    <source>
        <dbReference type="SAM" id="SignalP"/>
    </source>
</evidence>
<evidence type="ECO:0000313" key="2">
    <source>
        <dbReference type="EMBL" id="MDV3456405.1"/>
    </source>
</evidence>
<proteinExistence type="predicted"/>
<accession>A0ABU3Y4S8</accession>
<organism evidence="2 3">
    <name type="scientific">Sphingomonas agrestis</name>
    <dbReference type="NCBI Taxonomy" id="3080540"/>
    <lineage>
        <taxon>Bacteria</taxon>
        <taxon>Pseudomonadati</taxon>
        <taxon>Pseudomonadota</taxon>
        <taxon>Alphaproteobacteria</taxon>
        <taxon>Sphingomonadales</taxon>
        <taxon>Sphingomonadaceae</taxon>
        <taxon>Sphingomonas</taxon>
    </lineage>
</organism>
<keyword evidence="3" id="KW-1185">Reference proteome</keyword>
<dbReference type="Proteomes" id="UP001273531">
    <property type="component" value="Unassembled WGS sequence"/>
</dbReference>
<reference evidence="2 3" key="1">
    <citation type="submission" date="2023-10" db="EMBL/GenBank/DDBJ databases">
        <title>Sphingomonas sp. HF-S4 16S ribosomal RNA gene Genome sequencing and assembly.</title>
        <authorList>
            <person name="Lee H."/>
        </authorList>
    </citation>
    <scope>NUCLEOTIDE SEQUENCE [LARGE SCALE GENOMIC DNA]</scope>
    <source>
        <strain evidence="2 3">HF-S4</strain>
    </source>
</reference>
<feature type="signal peptide" evidence="1">
    <location>
        <begin position="1"/>
        <end position="21"/>
    </location>
</feature>
<sequence length="49" mass="5349">MKTISLAFALAAALAPTLSFVFPKQQVRPCSVAEWIWDTLVQDIGCTLP</sequence>
<gene>
    <name evidence="2" type="ORF">RZN05_05370</name>
</gene>
<name>A0ABU3Y4S8_9SPHN</name>
<feature type="chain" id="PRO_5045607791" evidence="1">
    <location>
        <begin position="22"/>
        <end position="49"/>
    </location>
</feature>
<keyword evidence="1" id="KW-0732">Signal</keyword>
<comment type="caution">
    <text evidence="2">The sequence shown here is derived from an EMBL/GenBank/DDBJ whole genome shotgun (WGS) entry which is preliminary data.</text>
</comment>
<evidence type="ECO:0000313" key="3">
    <source>
        <dbReference type="Proteomes" id="UP001273531"/>
    </source>
</evidence>
<dbReference type="RefSeq" id="WP_317225591.1">
    <property type="nucleotide sequence ID" value="NZ_JAWJEJ010000001.1"/>
</dbReference>
<dbReference type="EMBL" id="JAWJEJ010000001">
    <property type="protein sequence ID" value="MDV3456405.1"/>
    <property type="molecule type" value="Genomic_DNA"/>
</dbReference>
<protein>
    <submittedName>
        <fullName evidence="2">Uncharacterized protein</fullName>
    </submittedName>
</protein>